<comment type="caution">
    <text evidence="1">The sequence shown here is derived from an EMBL/GenBank/DDBJ whole genome shotgun (WGS) entry which is preliminary data.</text>
</comment>
<reference evidence="1 2" key="1">
    <citation type="submission" date="2019-11" db="EMBL/GenBank/DDBJ databases">
        <authorList>
            <person name="Ay H."/>
        </authorList>
    </citation>
    <scope>NUCLEOTIDE SEQUENCE [LARGE SCALE GENOMIC DNA]</scope>
    <source>
        <strain evidence="1 2">BG9H</strain>
    </source>
</reference>
<evidence type="ECO:0000313" key="1">
    <source>
        <dbReference type="EMBL" id="MBW5420313.1"/>
    </source>
</evidence>
<dbReference type="EMBL" id="WMBF01000006">
    <property type="protein sequence ID" value="MBW5420313.1"/>
    <property type="molecule type" value="Genomic_DNA"/>
</dbReference>
<dbReference type="Proteomes" id="UP001197114">
    <property type="component" value="Unassembled WGS sequence"/>
</dbReference>
<gene>
    <name evidence="1" type="ORF">GKQ77_01840</name>
</gene>
<evidence type="ECO:0000313" key="2">
    <source>
        <dbReference type="Proteomes" id="UP001197114"/>
    </source>
</evidence>
<organism evidence="1 2">
    <name type="scientific">Streptomyces anatolicus</name>
    <dbReference type="NCBI Taxonomy" id="2675858"/>
    <lineage>
        <taxon>Bacteria</taxon>
        <taxon>Bacillati</taxon>
        <taxon>Actinomycetota</taxon>
        <taxon>Actinomycetes</taxon>
        <taxon>Kitasatosporales</taxon>
        <taxon>Streptomycetaceae</taxon>
        <taxon>Streptomyces</taxon>
    </lineage>
</organism>
<proteinExistence type="predicted"/>
<keyword evidence="2" id="KW-1185">Reference proteome</keyword>
<dbReference type="RefSeq" id="WP_219686814.1">
    <property type="nucleotide sequence ID" value="NZ_WMBF01000006.1"/>
</dbReference>
<protein>
    <submittedName>
        <fullName evidence="1">Uncharacterized protein</fullName>
    </submittedName>
</protein>
<accession>A0ABS6YFX2</accession>
<sequence length="163" mass="18107">MTDPLDLPDRLEAALAARFTKLGSRYSEMRRREQGPDAWPLVTHPVGPHQVAEVLRELLAATPPAPADRDLRDRIADVVVPLLLDHMPKSIATARGQEVADVVLAVLPAPAGRAAELREAADIAYRIARRLDEQHYDERAQGAWDVENTLRAEIRRSADEAQQ</sequence>
<name>A0ABS6YFX2_9ACTN</name>